<sequence>MSPKAYRPEEDPSQEHQSQAASIETPSVTASPLADASDEIKLAVDLIYLLETHAIAPQVALEALAIVSADLRAKIAASEDDTA</sequence>
<dbReference type="Pfam" id="PF10689">
    <property type="entry name" value="DUF2496"/>
    <property type="match status" value="1"/>
</dbReference>
<feature type="region of interest" description="Disordered" evidence="1">
    <location>
        <begin position="1"/>
        <end position="30"/>
    </location>
</feature>
<dbReference type="EMBL" id="BPFB01000003">
    <property type="protein sequence ID" value="GIU42566.1"/>
    <property type="molecule type" value="Genomic_DNA"/>
</dbReference>
<evidence type="ECO:0008006" key="4">
    <source>
        <dbReference type="Google" id="ProtNLM"/>
    </source>
</evidence>
<evidence type="ECO:0000256" key="1">
    <source>
        <dbReference type="SAM" id="MobiDB-lite"/>
    </source>
</evidence>
<dbReference type="RefSeq" id="WP_211328781.1">
    <property type="nucleotide sequence ID" value="NZ_BPFB01000003.1"/>
</dbReference>
<feature type="compositionally biased region" description="Polar residues" evidence="1">
    <location>
        <begin position="15"/>
        <end position="30"/>
    </location>
</feature>
<dbReference type="Proteomes" id="UP000761574">
    <property type="component" value="Unassembled WGS sequence"/>
</dbReference>
<organism evidence="2 3">
    <name type="scientific">Shewanella algidipiscicola</name>
    <dbReference type="NCBI Taxonomy" id="614070"/>
    <lineage>
        <taxon>Bacteria</taxon>
        <taxon>Pseudomonadati</taxon>
        <taxon>Pseudomonadota</taxon>
        <taxon>Gammaproteobacteria</taxon>
        <taxon>Alteromonadales</taxon>
        <taxon>Shewanellaceae</taxon>
        <taxon>Shewanella</taxon>
    </lineage>
</organism>
<name>A0ABQ4P5Z0_9GAMM</name>
<feature type="compositionally biased region" description="Basic and acidic residues" evidence="1">
    <location>
        <begin position="1"/>
        <end position="14"/>
    </location>
</feature>
<gene>
    <name evidence="2" type="ORF">TUM4630_03860</name>
</gene>
<comment type="caution">
    <text evidence="2">The sequence shown here is derived from an EMBL/GenBank/DDBJ whole genome shotgun (WGS) entry which is preliminary data.</text>
</comment>
<reference evidence="2 3" key="1">
    <citation type="submission" date="2021-05" db="EMBL/GenBank/DDBJ databases">
        <title>Molecular characterization for Shewanella algae harboring chromosomal blaOXA-55-like strains isolated from clinical and environment sample.</title>
        <authorList>
            <person name="Ohama Y."/>
            <person name="Aoki K."/>
            <person name="Harada S."/>
            <person name="Moriya K."/>
            <person name="Ishii Y."/>
            <person name="Tateda K."/>
        </authorList>
    </citation>
    <scope>NUCLEOTIDE SEQUENCE [LARGE SCALE GENOMIC DNA]</scope>
    <source>
        <strain evidence="2 3">LMG 23746</strain>
    </source>
</reference>
<proteinExistence type="predicted"/>
<accession>A0ABQ4P5Z0</accession>
<dbReference type="InterPro" id="IPR019630">
    <property type="entry name" value="DUF2496_YbaM-rel"/>
</dbReference>
<protein>
    <recommendedName>
        <fullName evidence="4">Primosomal protein</fullName>
    </recommendedName>
</protein>
<keyword evidence="3" id="KW-1185">Reference proteome</keyword>
<evidence type="ECO:0000313" key="3">
    <source>
        <dbReference type="Proteomes" id="UP000761574"/>
    </source>
</evidence>
<evidence type="ECO:0000313" key="2">
    <source>
        <dbReference type="EMBL" id="GIU42566.1"/>
    </source>
</evidence>